<proteinExistence type="predicted"/>
<name>A0A1V9X7K3_9ACAR</name>
<evidence type="ECO:0000313" key="3">
    <source>
        <dbReference type="Proteomes" id="UP000192247"/>
    </source>
</evidence>
<protein>
    <submittedName>
        <fullName evidence="2">Uncharacterized protein</fullName>
    </submittedName>
</protein>
<evidence type="ECO:0000256" key="1">
    <source>
        <dbReference type="SAM" id="MobiDB-lite"/>
    </source>
</evidence>
<accession>A0A1V9X7K3</accession>
<dbReference type="InParanoid" id="A0A1V9X7K3"/>
<feature type="compositionally biased region" description="Low complexity" evidence="1">
    <location>
        <begin position="55"/>
        <end position="66"/>
    </location>
</feature>
<dbReference type="Proteomes" id="UP000192247">
    <property type="component" value="Unassembled WGS sequence"/>
</dbReference>
<evidence type="ECO:0000313" key="2">
    <source>
        <dbReference type="EMBL" id="OQR69353.1"/>
    </source>
</evidence>
<gene>
    <name evidence="2" type="ORF">BIW11_12314</name>
</gene>
<dbReference type="AlphaFoldDB" id="A0A1V9X7K3"/>
<feature type="region of interest" description="Disordered" evidence="1">
    <location>
        <begin position="54"/>
        <end position="82"/>
    </location>
</feature>
<sequence>METGSYSNKSTNSSDRIIPTERVRTIVLDRTILRRLISLSFNTWLKLDPPCADLPSQPQADSASSSCPRMQVNSEKNPDADKSDAFRCLSADLCELISMDAAELKRAVLDLYYDTARLQMLYTGRKRAASQADMQRDFFVKRRRSRLHHAIM</sequence>
<comment type="caution">
    <text evidence="2">The sequence shown here is derived from an EMBL/GenBank/DDBJ whole genome shotgun (WGS) entry which is preliminary data.</text>
</comment>
<dbReference type="EMBL" id="MNPL01021400">
    <property type="protein sequence ID" value="OQR69353.1"/>
    <property type="molecule type" value="Genomic_DNA"/>
</dbReference>
<organism evidence="2 3">
    <name type="scientific">Tropilaelaps mercedesae</name>
    <dbReference type="NCBI Taxonomy" id="418985"/>
    <lineage>
        <taxon>Eukaryota</taxon>
        <taxon>Metazoa</taxon>
        <taxon>Ecdysozoa</taxon>
        <taxon>Arthropoda</taxon>
        <taxon>Chelicerata</taxon>
        <taxon>Arachnida</taxon>
        <taxon>Acari</taxon>
        <taxon>Parasitiformes</taxon>
        <taxon>Mesostigmata</taxon>
        <taxon>Gamasina</taxon>
        <taxon>Dermanyssoidea</taxon>
        <taxon>Laelapidae</taxon>
        <taxon>Tropilaelaps</taxon>
    </lineage>
</organism>
<keyword evidence="3" id="KW-1185">Reference proteome</keyword>
<reference evidence="2 3" key="1">
    <citation type="journal article" date="2017" name="Gigascience">
        <title>Draft genome of the honey bee ectoparasitic mite, Tropilaelaps mercedesae, is shaped by the parasitic life history.</title>
        <authorList>
            <person name="Dong X."/>
            <person name="Armstrong S.D."/>
            <person name="Xia D."/>
            <person name="Makepeace B.L."/>
            <person name="Darby A.C."/>
            <person name="Kadowaki T."/>
        </authorList>
    </citation>
    <scope>NUCLEOTIDE SEQUENCE [LARGE SCALE GENOMIC DNA]</scope>
    <source>
        <strain evidence="2">Wuxi-XJTLU</strain>
    </source>
</reference>